<evidence type="ECO:0000313" key="2">
    <source>
        <dbReference type="Proteomes" id="UP000030624"/>
    </source>
</evidence>
<name>A0A0A7GGE2_GEOAI</name>
<proteinExistence type="predicted"/>
<gene>
    <name evidence="1" type="ORF">GACE_0980</name>
</gene>
<accession>A0A0A7GGE2</accession>
<evidence type="ECO:0000313" key="1">
    <source>
        <dbReference type="EMBL" id="AIY90026.1"/>
    </source>
</evidence>
<organism evidence="1 2">
    <name type="scientific">Geoglobus acetivorans</name>
    <dbReference type="NCBI Taxonomy" id="565033"/>
    <lineage>
        <taxon>Archaea</taxon>
        <taxon>Methanobacteriati</taxon>
        <taxon>Methanobacteriota</taxon>
        <taxon>Archaeoglobi</taxon>
        <taxon>Archaeoglobales</taxon>
        <taxon>Archaeoglobaceae</taxon>
        <taxon>Geoglobus</taxon>
    </lineage>
</organism>
<dbReference type="Proteomes" id="UP000030624">
    <property type="component" value="Chromosome"/>
</dbReference>
<dbReference type="KEGG" id="gac:GACE_0980"/>
<dbReference type="RefSeq" id="WP_048091628.1">
    <property type="nucleotide sequence ID" value="NZ_CP009552.1"/>
</dbReference>
<reference evidence="1 2" key="1">
    <citation type="journal article" date="2015" name="Appl. Environ. Microbiol.">
        <title>The Geoglobus acetivorans genome: Fe(III) reduction, acetate utilization, autotrophic growth, and degradation of aromatic compounds in a hyperthermophilic archaeon.</title>
        <authorList>
            <person name="Mardanov A.V."/>
            <person name="Slododkina G.B."/>
            <person name="Slobodkin A.I."/>
            <person name="Beletsky A.V."/>
            <person name="Gavrilov S.N."/>
            <person name="Kublanov I.V."/>
            <person name="Bonch-Osmolovskaya E.A."/>
            <person name="Skryabin K.G."/>
            <person name="Ravin N.V."/>
        </authorList>
    </citation>
    <scope>NUCLEOTIDE SEQUENCE [LARGE SCALE GENOMIC DNA]</scope>
    <source>
        <strain evidence="1 2">SBH6</strain>
    </source>
</reference>
<protein>
    <submittedName>
        <fullName evidence="1">Uncharacterized protein</fullName>
    </submittedName>
</protein>
<dbReference type="EMBL" id="CP009552">
    <property type="protein sequence ID" value="AIY90026.1"/>
    <property type="molecule type" value="Genomic_DNA"/>
</dbReference>
<dbReference type="AlphaFoldDB" id="A0A0A7GGE2"/>
<dbReference type="HOGENOM" id="CLU_2379268_0_0_2"/>
<dbReference type="GeneID" id="24797569"/>
<sequence length="94" mass="10872">MELLGAEEPRHVIIRVNEKGKDTENIPFLMRFDMAKLISENRLSIKRTGEHYYLIIDRFEVGLPLSALKEVVGLALAMMPQDEAKKVVEEWVNF</sequence>